<dbReference type="EMBL" id="JAPEIS010000013">
    <property type="protein sequence ID" value="KAJ8060316.1"/>
    <property type="molecule type" value="Genomic_DNA"/>
</dbReference>
<dbReference type="OrthoDB" id="3536765at2759"/>
<name>A0A9X0DE84_9HELO</name>
<evidence type="ECO:0000313" key="1">
    <source>
        <dbReference type="EMBL" id="KAJ8060316.1"/>
    </source>
</evidence>
<dbReference type="SUPFAM" id="SSF52047">
    <property type="entry name" value="RNI-like"/>
    <property type="match status" value="1"/>
</dbReference>
<dbReference type="InterPro" id="IPR032675">
    <property type="entry name" value="LRR_dom_sf"/>
</dbReference>
<dbReference type="Proteomes" id="UP001152300">
    <property type="component" value="Unassembled WGS sequence"/>
</dbReference>
<proteinExistence type="predicted"/>
<sequence length="486" mass="57079">MRSNLQKLPLETQFKIIQYLQASYSEFEIDRSMYSLARTCRTFHKITEPLLYTRYSDEKQSSTNLGRLIQTLILRPDLWQRVKYFSIVLDQKKWRGGLGMLKYDRVFTNVGRLKTIMCRRPDKHEWLELQRHKKVQKLARLVGDWEVFTKIVTDPGKVFGRGPLRWGCTYMELLITILALLSPGIKRLQIKRPWRLPGWAEWERVIPRVFDLQYTPLKLLTLEEVHYLTSPRVAYNEDFFRYKTGTDEIDVLLKLPTLKTLKVSGFAFRESRNRWVTEPQTCPIESLDLSHDFNVYFPGYCTFLSLFSGLKKFSYNGKFQDTVTPEFFWDMMKGLLANRETLESLSLTSICRLKNDHSHLHVSDGFIDFPRLKSIRIQLDLLIGTKDECTDFPLHEILPPSLESLELCLQSPYDNPDLENQLYALASWKHAFPVLKLVKIEYACRTRALTRSWCDAMRCVLRERGVKLVVVALAGRRVWVAREPCE</sequence>
<dbReference type="AlphaFoldDB" id="A0A9X0DE84"/>
<accession>A0A9X0DE84</accession>
<gene>
    <name evidence="1" type="ORF">OCU04_010650</name>
</gene>
<evidence type="ECO:0000313" key="2">
    <source>
        <dbReference type="Proteomes" id="UP001152300"/>
    </source>
</evidence>
<organism evidence="1 2">
    <name type="scientific">Sclerotinia nivalis</name>
    <dbReference type="NCBI Taxonomy" id="352851"/>
    <lineage>
        <taxon>Eukaryota</taxon>
        <taxon>Fungi</taxon>
        <taxon>Dikarya</taxon>
        <taxon>Ascomycota</taxon>
        <taxon>Pezizomycotina</taxon>
        <taxon>Leotiomycetes</taxon>
        <taxon>Helotiales</taxon>
        <taxon>Sclerotiniaceae</taxon>
        <taxon>Sclerotinia</taxon>
    </lineage>
</organism>
<reference evidence="1" key="1">
    <citation type="submission" date="2022-11" db="EMBL/GenBank/DDBJ databases">
        <title>Genome Resource of Sclerotinia nivalis Strain SnTB1, a Plant Pathogen Isolated from American Ginseng.</title>
        <authorList>
            <person name="Fan S."/>
        </authorList>
    </citation>
    <scope>NUCLEOTIDE SEQUENCE</scope>
    <source>
        <strain evidence="1">SnTB1</strain>
    </source>
</reference>
<dbReference type="Gene3D" id="3.80.10.10">
    <property type="entry name" value="Ribonuclease Inhibitor"/>
    <property type="match status" value="1"/>
</dbReference>
<keyword evidence="2" id="KW-1185">Reference proteome</keyword>
<comment type="caution">
    <text evidence="1">The sequence shown here is derived from an EMBL/GenBank/DDBJ whole genome shotgun (WGS) entry which is preliminary data.</text>
</comment>
<evidence type="ECO:0008006" key="3">
    <source>
        <dbReference type="Google" id="ProtNLM"/>
    </source>
</evidence>
<protein>
    <recommendedName>
        <fullName evidence="3">F-box domain-containing protein</fullName>
    </recommendedName>
</protein>